<dbReference type="GO" id="GO:0008840">
    <property type="term" value="F:4-hydroxy-tetrahydrodipicolinate synthase activity"/>
    <property type="evidence" value="ECO:0007669"/>
    <property type="project" value="TreeGrafter"/>
</dbReference>
<sequence>MAGVSGLATNGEAWHAEHNLHERPSAYVKRLKASGEGLCIGPSTYIFIKRASTNLSPQSTSFTDVATASPIHILIYNCPGGASDIDIDSDTIIELSKHPNIVGCKLTCGNTGKAQACDEIIELYKTGEFTEAQKLQAIVAQGDWISIQEGVVGTKSGLLSYFGYGGCGRKPLPSMTKQEAFKYSEGFKELVTVEKAR</sequence>
<reference evidence="2" key="1">
    <citation type="submission" date="2009-02" db="EMBL/GenBank/DDBJ databases">
        <title>The Genome Sequence of Ajellomyces capsulatus strain G186AR.</title>
        <authorList>
            <consortium name="The Broad Institute Genome Sequencing Platform"/>
            <person name="Champion M."/>
            <person name="Cuomo C."/>
            <person name="Ma L.-J."/>
            <person name="Henn M.R."/>
            <person name="Sil A."/>
            <person name="Goldman B."/>
            <person name="Young S.K."/>
            <person name="Kodira C.D."/>
            <person name="Zeng Q."/>
            <person name="Koehrsen M."/>
            <person name="Alvarado L."/>
            <person name="Berlin A."/>
            <person name="Borenstein D."/>
            <person name="Chen Z."/>
            <person name="Engels R."/>
            <person name="Freedman E."/>
            <person name="Gellesch M."/>
            <person name="Goldberg J."/>
            <person name="Griggs A."/>
            <person name="Gujja S."/>
            <person name="Heiman D."/>
            <person name="Hepburn T."/>
            <person name="Howarth C."/>
            <person name="Jen D."/>
            <person name="Larson L."/>
            <person name="Lewis B."/>
            <person name="Mehta T."/>
            <person name="Park D."/>
            <person name="Pearson M."/>
            <person name="Roberts A."/>
            <person name="Saif S."/>
            <person name="Shea T."/>
            <person name="Shenoy N."/>
            <person name="Sisk P."/>
            <person name="Stolte C."/>
            <person name="Sykes S."/>
            <person name="Walk T."/>
            <person name="White J."/>
            <person name="Yandava C."/>
            <person name="Klein B."/>
            <person name="McEwen J.G."/>
            <person name="Puccia R."/>
            <person name="Goldman G.H."/>
            <person name="Felipe M.S."/>
            <person name="Nino-Vega G."/>
            <person name="San-Blas G."/>
            <person name="Taylor J."/>
            <person name="Mendoza L."/>
            <person name="Galagan J."/>
            <person name="Nusbaum C."/>
            <person name="Birren B."/>
        </authorList>
    </citation>
    <scope>NUCLEOTIDE SEQUENCE</scope>
    <source>
        <strain evidence="2">G186AR</strain>
    </source>
</reference>
<dbReference type="InterPro" id="IPR002220">
    <property type="entry name" value="DapA-like"/>
</dbReference>
<name>C0NMP1_AJECG</name>
<proteinExistence type="predicted"/>
<gene>
    <name evidence="2" type="ORF">HCBG_04018</name>
</gene>
<protein>
    <submittedName>
        <fullName evidence="2">Dihydrodipicolinate synthase</fullName>
    </submittedName>
</protein>
<dbReference type="InterPro" id="IPR013785">
    <property type="entry name" value="Aldolase_TIM"/>
</dbReference>
<dbReference type="VEuPathDB" id="FungiDB:I7I50_07190"/>
<dbReference type="Gene3D" id="3.20.20.70">
    <property type="entry name" value="Aldolase class I"/>
    <property type="match status" value="2"/>
</dbReference>
<keyword evidence="3" id="KW-1185">Reference proteome</keyword>
<dbReference type="EMBL" id="GG663367">
    <property type="protein sequence ID" value="EEH07139.1"/>
    <property type="molecule type" value="Genomic_DNA"/>
</dbReference>
<dbReference type="STRING" id="447093.C0NMP1"/>
<dbReference type="Proteomes" id="UP000001631">
    <property type="component" value="Unassembled WGS sequence"/>
</dbReference>
<dbReference type="RefSeq" id="XP_045287620.1">
    <property type="nucleotide sequence ID" value="XM_045431067.1"/>
</dbReference>
<dbReference type="PANTHER" id="PTHR12128">
    <property type="entry name" value="DIHYDRODIPICOLINATE SYNTHASE"/>
    <property type="match status" value="1"/>
</dbReference>
<dbReference type="SUPFAM" id="SSF51569">
    <property type="entry name" value="Aldolase"/>
    <property type="match status" value="1"/>
</dbReference>
<keyword evidence="1" id="KW-0456">Lyase</keyword>
<dbReference type="HOGENOM" id="CLU_1383802_0_0_1"/>
<accession>C0NMP1</accession>
<organism evidence="2 3">
    <name type="scientific">Ajellomyces capsulatus (strain G186AR / H82 / ATCC MYA-2454 / RMSCC 2432)</name>
    <name type="common">Darling's disease fungus</name>
    <name type="synonym">Histoplasma capsulatum</name>
    <dbReference type="NCBI Taxonomy" id="447093"/>
    <lineage>
        <taxon>Eukaryota</taxon>
        <taxon>Fungi</taxon>
        <taxon>Dikarya</taxon>
        <taxon>Ascomycota</taxon>
        <taxon>Pezizomycotina</taxon>
        <taxon>Eurotiomycetes</taxon>
        <taxon>Eurotiomycetidae</taxon>
        <taxon>Onygenales</taxon>
        <taxon>Ajellomycetaceae</taxon>
        <taxon>Histoplasma</taxon>
    </lineage>
</organism>
<dbReference type="GeneID" id="69037034"/>
<dbReference type="AlphaFoldDB" id="C0NMP1"/>
<evidence type="ECO:0000256" key="1">
    <source>
        <dbReference type="ARBA" id="ARBA00023239"/>
    </source>
</evidence>
<dbReference type="InParanoid" id="C0NMP1"/>
<evidence type="ECO:0000313" key="2">
    <source>
        <dbReference type="EMBL" id="EEH07139.1"/>
    </source>
</evidence>
<evidence type="ECO:0000313" key="3">
    <source>
        <dbReference type="Proteomes" id="UP000001631"/>
    </source>
</evidence>
<dbReference type="PANTHER" id="PTHR12128:SF66">
    <property type="entry name" value="4-HYDROXY-2-OXOGLUTARATE ALDOLASE, MITOCHONDRIAL"/>
    <property type="match status" value="1"/>
</dbReference>